<evidence type="ECO:0000256" key="2">
    <source>
        <dbReference type="SAM" id="Phobius"/>
    </source>
</evidence>
<feature type="domain" description="LysM" evidence="4">
    <location>
        <begin position="197"/>
        <end position="242"/>
    </location>
</feature>
<dbReference type="InterPro" id="IPR018392">
    <property type="entry name" value="LysM"/>
</dbReference>
<dbReference type="Pfam" id="PF01551">
    <property type="entry name" value="Peptidase_M23"/>
    <property type="match status" value="1"/>
</dbReference>
<keyword evidence="1" id="KW-0732">Signal</keyword>
<dbReference type="InterPro" id="IPR036779">
    <property type="entry name" value="LysM_dom_sf"/>
</dbReference>
<name>A0A0U9HDX9_9FIRM</name>
<keyword evidence="6" id="KW-1185">Reference proteome</keyword>
<dbReference type="PROSITE" id="PS51782">
    <property type="entry name" value="LYSM"/>
    <property type="match status" value="1"/>
</dbReference>
<dbReference type="STRING" id="224999.GCA_001485475_00902"/>
<dbReference type="Pfam" id="PF01476">
    <property type="entry name" value="LysM"/>
    <property type="match status" value="1"/>
</dbReference>
<dbReference type="SUPFAM" id="SSF51261">
    <property type="entry name" value="Duplicated hybrid motif"/>
    <property type="match status" value="1"/>
</dbReference>
<dbReference type="CDD" id="cd00118">
    <property type="entry name" value="LysM"/>
    <property type="match status" value="1"/>
</dbReference>
<dbReference type="RefSeq" id="WP_059032136.1">
    <property type="nucleotide sequence ID" value="NZ_BSDN01000003.1"/>
</dbReference>
<feature type="transmembrane region" description="Helical" evidence="2">
    <location>
        <begin position="21"/>
        <end position="40"/>
    </location>
</feature>
<evidence type="ECO:0000313" key="5">
    <source>
        <dbReference type="EMBL" id="GAQ24893.1"/>
    </source>
</evidence>
<evidence type="ECO:0000256" key="1">
    <source>
        <dbReference type="ARBA" id="ARBA00022729"/>
    </source>
</evidence>
<sequence>METSKLKELFLKVKTDKRKKMLFIAGCTAIVVLLFVAAIFSRSVIEVSVNGQTLGNLQSYQKLNEIKEQLEKKYEEKLGTEVKFADEIKALPVKAIGKKLDSDDEMMKKLESALTYKLKAVAIEVGEKEVAIVKDKTTAESVLNQVKQYYISQTPGELVKAEIAEKVNFTEKFVEPKALLSAEDAKNLILKGAIEIKTYEVVEGDSLWSISQKEKIPLDDLIKANPQLKSEDELALGDKINLTEVKPLLNVTVVKKITYSEAIPYETEVQKDSTMWTWDQKVKQAGENGTKEIAAEAVFKNGVKVSQTVISEKVVKEPVNRIVAKGTKAEVAFRGSGRFSWPVVGQISSPYGYRGSEFHTGIDIAKSSGSPVYASNGGTVTFAGWSGGYGNLVIINHGGGIETYYAHNSSITVSVGEQVQKGQQIARAGSTGRASGSHVHFEIRINGSSVNPLNYLNK</sequence>
<dbReference type="Proteomes" id="UP000062160">
    <property type="component" value="Unassembled WGS sequence"/>
</dbReference>
<dbReference type="EMBL" id="DF977000">
    <property type="protein sequence ID" value="GAQ24893.1"/>
    <property type="molecule type" value="Genomic_DNA"/>
</dbReference>
<keyword evidence="2" id="KW-0812">Transmembrane</keyword>
<feature type="domain" description="G5" evidence="3">
    <location>
        <begin position="249"/>
        <end position="329"/>
    </location>
</feature>
<dbReference type="InterPro" id="IPR011055">
    <property type="entry name" value="Dup_hybrid_motif"/>
</dbReference>
<dbReference type="PANTHER" id="PTHR21666:SF270">
    <property type="entry name" value="MUREIN HYDROLASE ACTIVATOR ENVC"/>
    <property type="match status" value="1"/>
</dbReference>
<protein>
    <submittedName>
        <fullName evidence="5">Murein DD-endopeptidase MepM and murein hydrolase activator NlpD</fullName>
    </submittedName>
</protein>
<dbReference type="InterPro" id="IPR050570">
    <property type="entry name" value="Cell_wall_metabolism_enzyme"/>
</dbReference>
<organism evidence="5">
    <name type="scientific">Tepidanaerobacter syntrophicus</name>
    <dbReference type="NCBI Taxonomy" id="224999"/>
    <lineage>
        <taxon>Bacteria</taxon>
        <taxon>Bacillati</taxon>
        <taxon>Bacillota</taxon>
        <taxon>Clostridia</taxon>
        <taxon>Thermosediminibacterales</taxon>
        <taxon>Tepidanaerobacteraceae</taxon>
        <taxon>Tepidanaerobacter</taxon>
    </lineage>
</organism>
<dbReference type="SMART" id="SM01208">
    <property type="entry name" value="G5"/>
    <property type="match status" value="1"/>
</dbReference>
<evidence type="ECO:0000313" key="6">
    <source>
        <dbReference type="Proteomes" id="UP000062160"/>
    </source>
</evidence>
<dbReference type="Pfam" id="PF07501">
    <property type="entry name" value="G5"/>
    <property type="match status" value="1"/>
</dbReference>
<keyword evidence="2" id="KW-1133">Transmembrane helix</keyword>
<dbReference type="GO" id="GO:0004222">
    <property type="term" value="F:metalloendopeptidase activity"/>
    <property type="evidence" value="ECO:0007669"/>
    <property type="project" value="TreeGrafter"/>
</dbReference>
<gene>
    <name evidence="5" type="ORF">TSYNT_6277</name>
</gene>
<dbReference type="PROSITE" id="PS51109">
    <property type="entry name" value="G5"/>
    <property type="match status" value="1"/>
</dbReference>
<dbReference type="SUPFAM" id="SSF54106">
    <property type="entry name" value="LysM domain"/>
    <property type="match status" value="1"/>
</dbReference>
<evidence type="ECO:0000259" key="3">
    <source>
        <dbReference type="PROSITE" id="PS51109"/>
    </source>
</evidence>
<dbReference type="InterPro" id="IPR011098">
    <property type="entry name" value="G5_dom"/>
</dbReference>
<dbReference type="Gene3D" id="3.10.350.10">
    <property type="entry name" value="LysM domain"/>
    <property type="match status" value="1"/>
</dbReference>
<dbReference type="CDD" id="cd12797">
    <property type="entry name" value="M23_peptidase"/>
    <property type="match status" value="1"/>
</dbReference>
<dbReference type="Gene3D" id="2.20.230.10">
    <property type="entry name" value="Resuscitation-promoting factor rpfb"/>
    <property type="match status" value="1"/>
</dbReference>
<dbReference type="Gene3D" id="2.70.70.10">
    <property type="entry name" value="Glucose Permease (Domain IIA)"/>
    <property type="match status" value="1"/>
</dbReference>
<proteinExistence type="predicted"/>
<dbReference type="PANTHER" id="PTHR21666">
    <property type="entry name" value="PEPTIDASE-RELATED"/>
    <property type="match status" value="1"/>
</dbReference>
<evidence type="ECO:0000259" key="4">
    <source>
        <dbReference type="PROSITE" id="PS51782"/>
    </source>
</evidence>
<dbReference type="AlphaFoldDB" id="A0A0U9HDX9"/>
<keyword evidence="2" id="KW-0472">Membrane</keyword>
<dbReference type="InterPro" id="IPR016047">
    <property type="entry name" value="M23ase_b-sheet_dom"/>
</dbReference>
<accession>A0A0U9HDX9</accession>
<dbReference type="SMART" id="SM00257">
    <property type="entry name" value="LysM"/>
    <property type="match status" value="1"/>
</dbReference>
<reference evidence="5" key="1">
    <citation type="journal article" date="2016" name="Genome Announc.">
        <title>Draft Genome Sequence of the Syntrophic Lactate-Degrading Bacterium Tepidanaerobacter syntrophicus JLT.</title>
        <authorList>
            <person name="Matsuura N."/>
            <person name="Ohashi A."/>
            <person name="Tourlousse D.M."/>
            <person name="Sekiguchi Y."/>
        </authorList>
    </citation>
    <scope>NUCLEOTIDE SEQUENCE [LARGE SCALE GENOMIC DNA]</scope>
    <source>
        <strain evidence="5">JL</strain>
    </source>
</reference>
<keyword evidence="5" id="KW-0378">Hydrolase</keyword>